<protein>
    <submittedName>
        <fullName evidence="1">Protein-export chaperone SecB</fullName>
    </submittedName>
</protein>
<gene>
    <name evidence="1" type="ORF">KQI42_07140</name>
</gene>
<evidence type="ECO:0000313" key="1">
    <source>
        <dbReference type="EMBL" id="MBU5437776.1"/>
    </source>
</evidence>
<evidence type="ECO:0000313" key="2">
    <source>
        <dbReference type="Proteomes" id="UP000749471"/>
    </source>
</evidence>
<sequence length="146" mass="16602">MINAGQATSTLALYDILVDSVEFKMNEGCKYLDEENLRLGFDSKTYESEDGTSYKITTTTVVNDKENRDINIKLVMSGYFGFRDEGELSEEQRDHFIEKNTLAIIFPYIRSYITNLTAQSGGKPIIIPPININMLLEDAPEEEEDQ</sequence>
<dbReference type="EMBL" id="JAHLPM010000005">
    <property type="protein sequence ID" value="MBU5437776.1"/>
    <property type="molecule type" value="Genomic_DNA"/>
</dbReference>
<dbReference type="Pfam" id="PF02556">
    <property type="entry name" value="SecB"/>
    <property type="match status" value="1"/>
</dbReference>
<name>A0ABS6E4E8_9FIRM</name>
<dbReference type="PANTHER" id="PTHR36918:SF1">
    <property type="entry name" value="PROTEIN-EXPORT PROTEIN SECB"/>
    <property type="match status" value="1"/>
</dbReference>
<dbReference type="PANTHER" id="PTHR36918">
    <property type="match status" value="1"/>
</dbReference>
<keyword evidence="2" id="KW-1185">Reference proteome</keyword>
<organism evidence="1 2">
    <name type="scientific">Tissierella simiarum</name>
    <dbReference type="NCBI Taxonomy" id="2841534"/>
    <lineage>
        <taxon>Bacteria</taxon>
        <taxon>Bacillati</taxon>
        <taxon>Bacillota</taxon>
        <taxon>Tissierellia</taxon>
        <taxon>Tissierellales</taxon>
        <taxon>Tissierellaceae</taxon>
        <taxon>Tissierella</taxon>
    </lineage>
</organism>
<accession>A0ABS6E4E8</accession>
<proteinExistence type="predicted"/>
<reference evidence="1 2" key="1">
    <citation type="submission" date="2021-06" db="EMBL/GenBank/DDBJ databases">
        <authorList>
            <person name="Sun Q."/>
            <person name="Li D."/>
        </authorList>
    </citation>
    <scope>NUCLEOTIDE SEQUENCE [LARGE SCALE GENOMIC DNA]</scope>
    <source>
        <strain evidence="1 2">MSJ-40</strain>
    </source>
</reference>
<dbReference type="Proteomes" id="UP000749471">
    <property type="component" value="Unassembled WGS sequence"/>
</dbReference>
<dbReference type="RefSeq" id="WP_216518243.1">
    <property type="nucleotide sequence ID" value="NZ_JAHLPM010000005.1"/>
</dbReference>
<comment type="caution">
    <text evidence="1">The sequence shown here is derived from an EMBL/GenBank/DDBJ whole genome shotgun (WGS) entry which is preliminary data.</text>
</comment>
<dbReference type="InterPro" id="IPR003708">
    <property type="entry name" value="SecB"/>
</dbReference>